<gene>
    <name evidence="2" type="ORF">COI93_14910</name>
</gene>
<proteinExistence type="predicted"/>
<evidence type="ECO:0000313" key="3">
    <source>
        <dbReference type="Proteomes" id="UP000242656"/>
    </source>
</evidence>
<dbReference type="PANTHER" id="PTHR37305">
    <property type="entry name" value="INTEGRAL MEMBRANE PROTEIN-RELATED"/>
    <property type="match status" value="1"/>
</dbReference>
<feature type="transmembrane region" description="Helical" evidence="1">
    <location>
        <begin position="105"/>
        <end position="127"/>
    </location>
</feature>
<feature type="transmembrane region" description="Helical" evidence="1">
    <location>
        <begin position="66"/>
        <end position="84"/>
    </location>
</feature>
<feature type="transmembrane region" description="Helical" evidence="1">
    <location>
        <begin position="20"/>
        <end position="44"/>
    </location>
</feature>
<keyword evidence="1" id="KW-1133">Transmembrane helix</keyword>
<reference evidence="2 3" key="1">
    <citation type="submission" date="2017-09" db="EMBL/GenBank/DDBJ databases">
        <title>Large-scale bioinformatics analysis of Bacillus genomes uncovers conserved roles of natural products in bacterial physiology.</title>
        <authorList>
            <consortium name="Agbiome Team Llc"/>
            <person name="Bleich R.M."/>
            <person name="Grubbs K.J."/>
            <person name="Santa Maria K.C."/>
            <person name="Allen S.E."/>
            <person name="Farag S."/>
            <person name="Shank E.A."/>
            <person name="Bowers A."/>
        </authorList>
    </citation>
    <scope>NUCLEOTIDE SEQUENCE [LARGE SCALE GENOMIC DNA]</scope>
    <source>
        <strain evidence="2 3">AFS083043</strain>
    </source>
</reference>
<keyword evidence="1" id="KW-0812">Transmembrane</keyword>
<dbReference type="RefSeq" id="WP_098491454.1">
    <property type="nucleotide sequence ID" value="NZ_NUWN01000055.1"/>
</dbReference>
<accession>A0A2B0LV00</accession>
<protein>
    <submittedName>
        <fullName evidence="2">ABC transporter permease</fullName>
    </submittedName>
</protein>
<dbReference type="Proteomes" id="UP000242656">
    <property type="component" value="Unassembled WGS sequence"/>
</dbReference>
<feature type="transmembrane region" description="Helical" evidence="1">
    <location>
        <begin position="229"/>
        <end position="249"/>
    </location>
</feature>
<organism evidence="2 3">
    <name type="scientific">Bacillus cereus</name>
    <dbReference type="NCBI Taxonomy" id="1396"/>
    <lineage>
        <taxon>Bacteria</taxon>
        <taxon>Bacillati</taxon>
        <taxon>Bacillota</taxon>
        <taxon>Bacilli</taxon>
        <taxon>Bacillales</taxon>
        <taxon>Bacillaceae</taxon>
        <taxon>Bacillus</taxon>
        <taxon>Bacillus cereus group</taxon>
    </lineage>
</organism>
<feature type="transmembrane region" description="Helical" evidence="1">
    <location>
        <begin position="192"/>
        <end position="214"/>
    </location>
</feature>
<dbReference type="EMBL" id="NUWN01000055">
    <property type="protein sequence ID" value="PFK37788.1"/>
    <property type="molecule type" value="Genomic_DNA"/>
</dbReference>
<evidence type="ECO:0000313" key="2">
    <source>
        <dbReference type="EMBL" id="PFK37788.1"/>
    </source>
</evidence>
<evidence type="ECO:0000256" key="1">
    <source>
        <dbReference type="SAM" id="Phobius"/>
    </source>
</evidence>
<dbReference type="PANTHER" id="PTHR37305:SF1">
    <property type="entry name" value="MEMBRANE PROTEIN"/>
    <property type="match status" value="1"/>
</dbReference>
<comment type="caution">
    <text evidence="2">The sequence shown here is derived from an EMBL/GenBank/DDBJ whole genome shotgun (WGS) entry which is preliminary data.</text>
</comment>
<name>A0A2B0LV00_BACCE</name>
<sequence length="256" mass="29376">MRYILKSEFERIFERKKTKILMIIFGLLLVLNSVWVHQFGVAIYDSKGIEVVLSNLNFSVAVAREWYFPLFLLIFPILFIDSFNSEISLGAYRLIMIRPVSRGKLLVAKWMTQVSIISLFLSFAFVISYSYGMLFVQHAEQTVFLNKQVTYDAGAAFLYTIKYYLILWFIASSLLMLTSFVSLWFPSSIITYFVTIGLIVAGLYVNDGVGYFLIGSKVILRVLSGENPTFYIINGTILGGFALASIFYWRKKDVYN</sequence>
<dbReference type="AlphaFoldDB" id="A0A2B0LV00"/>
<feature type="transmembrane region" description="Helical" evidence="1">
    <location>
        <begin position="163"/>
        <end position="185"/>
    </location>
</feature>
<keyword evidence="1" id="KW-0472">Membrane</keyword>